<dbReference type="Proteomes" id="UP001235939">
    <property type="component" value="Chromosome 04"/>
</dbReference>
<sequence>MVWAGIIINGRMPLHVFDGGTLNAQQYRILESHVRLFREAVAPPYRAGLVNGIRRHGQIEVAGEVPRPQPHSIQCGRPKRILSDRAPAFTSPKFRRFLIEHGIQPLLTIANNPQANGLCERLNATLTGKLRLLHLENPRTSWTKLIRIVTQKYNDTPHTITGFPPIFLMFNIIPSDLNNHINPNI</sequence>
<dbReference type="EMBL" id="CP092866">
    <property type="protein sequence ID" value="UYV66941.1"/>
    <property type="molecule type" value="Genomic_DNA"/>
</dbReference>
<dbReference type="Gene3D" id="3.30.420.10">
    <property type="entry name" value="Ribonuclease H-like superfamily/Ribonuclease H"/>
    <property type="match status" value="1"/>
</dbReference>
<organism evidence="2 3">
    <name type="scientific">Cordylochernes scorpioides</name>
    <dbReference type="NCBI Taxonomy" id="51811"/>
    <lineage>
        <taxon>Eukaryota</taxon>
        <taxon>Metazoa</taxon>
        <taxon>Ecdysozoa</taxon>
        <taxon>Arthropoda</taxon>
        <taxon>Chelicerata</taxon>
        <taxon>Arachnida</taxon>
        <taxon>Pseudoscorpiones</taxon>
        <taxon>Cheliferoidea</taxon>
        <taxon>Chernetidae</taxon>
        <taxon>Cordylochernes</taxon>
    </lineage>
</organism>
<accession>A0ABY6KDL6</accession>
<dbReference type="PANTHER" id="PTHR37984:SF5">
    <property type="entry name" value="PROTEIN NYNRIN-LIKE"/>
    <property type="match status" value="1"/>
</dbReference>
<feature type="domain" description="Integrase catalytic" evidence="1">
    <location>
        <begin position="76"/>
        <end position="173"/>
    </location>
</feature>
<protein>
    <recommendedName>
        <fullName evidence="1">Integrase catalytic domain-containing protein</fullName>
    </recommendedName>
</protein>
<dbReference type="InterPro" id="IPR012337">
    <property type="entry name" value="RNaseH-like_sf"/>
</dbReference>
<evidence type="ECO:0000313" key="3">
    <source>
        <dbReference type="Proteomes" id="UP001235939"/>
    </source>
</evidence>
<dbReference type="PROSITE" id="PS50994">
    <property type="entry name" value="INTEGRASE"/>
    <property type="match status" value="1"/>
</dbReference>
<dbReference type="SUPFAM" id="SSF53098">
    <property type="entry name" value="Ribonuclease H-like"/>
    <property type="match status" value="1"/>
</dbReference>
<dbReference type="InterPro" id="IPR001584">
    <property type="entry name" value="Integrase_cat-core"/>
</dbReference>
<proteinExistence type="predicted"/>
<dbReference type="PANTHER" id="PTHR37984">
    <property type="entry name" value="PROTEIN CBG26694"/>
    <property type="match status" value="1"/>
</dbReference>
<name>A0ABY6KDL6_9ARAC</name>
<dbReference type="InterPro" id="IPR050951">
    <property type="entry name" value="Retrovirus_Pol_polyprotein"/>
</dbReference>
<reference evidence="2 3" key="1">
    <citation type="submission" date="2022-01" db="EMBL/GenBank/DDBJ databases">
        <title>A chromosomal length assembly of Cordylochernes scorpioides.</title>
        <authorList>
            <person name="Zeh D."/>
            <person name="Zeh J."/>
        </authorList>
    </citation>
    <scope>NUCLEOTIDE SEQUENCE [LARGE SCALE GENOMIC DNA]</scope>
    <source>
        <strain evidence="2">IN4F17</strain>
        <tissue evidence="2">Whole Body</tissue>
    </source>
</reference>
<keyword evidence="3" id="KW-1185">Reference proteome</keyword>
<dbReference type="InterPro" id="IPR036397">
    <property type="entry name" value="RNaseH_sf"/>
</dbReference>
<evidence type="ECO:0000259" key="1">
    <source>
        <dbReference type="PROSITE" id="PS50994"/>
    </source>
</evidence>
<gene>
    <name evidence="2" type="ORF">LAZ67_4003392</name>
</gene>
<evidence type="ECO:0000313" key="2">
    <source>
        <dbReference type="EMBL" id="UYV66941.1"/>
    </source>
</evidence>